<organism evidence="3 4">
    <name type="scientific">Heligmosomoides polygyrus</name>
    <name type="common">Parasitic roundworm</name>
    <dbReference type="NCBI Taxonomy" id="6339"/>
    <lineage>
        <taxon>Eukaryota</taxon>
        <taxon>Metazoa</taxon>
        <taxon>Ecdysozoa</taxon>
        <taxon>Nematoda</taxon>
        <taxon>Chromadorea</taxon>
        <taxon>Rhabditida</taxon>
        <taxon>Rhabditina</taxon>
        <taxon>Rhabditomorpha</taxon>
        <taxon>Strongyloidea</taxon>
        <taxon>Heligmosomidae</taxon>
        <taxon>Heligmosomoides</taxon>
    </lineage>
</organism>
<accession>A0A183GJR7</accession>
<dbReference type="Proteomes" id="UP000050761">
    <property type="component" value="Unassembled WGS sequence"/>
</dbReference>
<keyword evidence="3" id="KW-1185">Reference proteome</keyword>
<proteinExistence type="predicted"/>
<sequence length="193" mass="21988">MVLSKRLLWCVKFDFGDGAWSEEGSKSDESKLNFIRGYCPGLLTMNGNKVGAVSEDDPLDGDSDDEDLSKEVFKIQPSVFSCMNMSLLLWVHLQEDSTRVDSTEWWIKLGKTDEGRETAINHRKRCCNAWYPEFREYIGRALGEVRQWTMVSDKLVPRQKRRRIFEEVGNRSQDSQGSHDGLSEGISGASVEL</sequence>
<accession>A0A3P8C9P2</accession>
<dbReference type="AlphaFoldDB" id="A0A183GJR7"/>
<evidence type="ECO:0000313" key="3">
    <source>
        <dbReference type="Proteomes" id="UP000050761"/>
    </source>
</evidence>
<protein>
    <submittedName>
        <fullName evidence="4">DUF4283 domain-containing protein</fullName>
    </submittedName>
</protein>
<evidence type="ECO:0000313" key="2">
    <source>
        <dbReference type="EMBL" id="VDP35472.1"/>
    </source>
</evidence>
<reference evidence="4" key="2">
    <citation type="submission" date="2019-09" db="UniProtKB">
        <authorList>
            <consortium name="WormBaseParasite"/>
        </authorList>
    </citation>
    <scope>IDENTIFICATION</scope>
</reference>
<gene>
    <name evidence="2" type="ORF">HPBE_LOCUS22925</name>
</gene>
<name>A0A183GJR7_HELPZ</name>
<dbReference type="WBParaSite" id="HPBE_0002292601-mRNA-1">
    <property type="protein sequence ID" value="HPBE_0002292601-mRNA-1"/>
    <property type="gene ID" value="HPBE_0002292601"/>
</dbReference>
<evidence type="ECO:0000256" key="1">
    <source>
        <dbReference type="SAM" id="MobiDB-lite"/>
    </source>
</evidence>
<reference evidence="2 3" key="1">
    <citation type="submission" date="2018-11" db="EMBL/GenBank/DDBJ databases">
        <authorList>
            <consortium name="Pathogen Informatics"/>
        </authorList>
    </citation>
    <scope>NUCLEOTIDE SEQUENCE [LARGE SCALE GENOMIC DNA]</scope>
</reference>
<feature type="region of interest" description="Disordered" evidence="1">
    <location>
        <begin position="166"/>
        <end position="193"/>
    </location>
</feature>
<evidence type="ECO:0000313" key="4">
    <source>
        <dbReference type="WBParaSite" id="HPBE_0002292601-mRNA-1"/>
    </source>
</evidence>
<dbReference type="EMBL" id="UZAH01034498">
    <property type="protein sequence ID" value="VDP35472.1"/>
    <property type="molecule type" value="Genomic_DNA"/>
</dbReference>